<dbReference type="EMBL" id="QPFP01000010">
    <property type="protein sequence ID" value="TEB34182.1"/>
    <property type="molecule type" value="Genomic_DNA"/>
</dbReference>
<comment type="caution">
    <text evidence="2">The sequence shown here is derived from an EMBL/GenBank/DDBJ whole genome shotgun (WGS) entry which is preliminary data.</text>
</comment>
<dbReference type="AlphaFoldDB" id="A0A4Y7TKW1"/>
<protein>
    <submittedName>
        <fullName evidence="2">Uncharacterized protein</fullName>
    </submittedName>
</protein>
<proteinExistence type="predicted"/>
<evidence type="ECO:0000313" key="2">
    <source>
        <dbReference type="EMBL" id="TEB34182.1"/>
    </source>
</evidence>
<feature type="compositionally biased region" description="Basic and acidic residues" evidence="1">
    <location>
        <begin position="23"/>
        <end position="39"/>
    </location>
</feature>
<reference evidence="2 3" key="1">
    <citation type="journal article" date="2019" name="Nat. Ecol. Evol.">
        <title>Megaphylogeny resolves global patterns of mushroom evolution.</title>
        <authorList>
            <person name="Varga T."/>
            <person name="Krizsan K."/>
            <person name="Foldi C."/>
            <person name="Dima B."/>
            <person name="Sanchez-Garcia M."/>
            <person name="Sanchez-Ramirez S."/>
            <person name="Szollosi G.J."/>
            <person name="Szarkandi J.G."/>
            <person name="Papp V."/>
            <person name="Albert L."/>
            <person name="Andreopoulos W."/>
            <person name="Angelini C."/>
            <person name="Antonin V."/>
            <person name="Barry K.W."/>
            <person name="Bougher N.L."/>
            <person name="Buchanan P."/>
            <person name="Buyck B."/>
            <person name="Bense V."/>
            <person name="Catcheside P."/>
            <person name="Chovatia M."/>
            <person name="Cooper J."/>
            <person name="Damon W."/>
            <person name="Desjardin D."/>
            <person name="Finy P."/>
            <person name="Geml J."/>
            <person name="Haridas S."/>
            <person name="Hughes K."/>
            <person name="Justo A."/>
            <person name="Karasinski D."/>
            <person name="Kautmanova I."/>
            <person name="Kiss B."/>
            <person name="Kocsube S."/>
            <person name="Kotiranta H."/>
            <person name="LaButti K.M."/>
            <person name="Lechner B.E."/>
            <person name="Liimatainen K."/>
            <person name="Lipzen A."/>
            <person name="Lukacs Z."/>
            <person name="Mihaltcheva S."/>
            <person name="Morgado L.N."/>
            <person name="Niskanen T."/>
            <person name="Noordeloos M.E."/>
            <person name="Ohm R.A."/>
            <person name="Ortiz-Santana B."/>
            <person name="Ovrebo C."/>
            <person name="Racz N."/>
            <person name="Riley R."/>
            <person name="Savchenko A."/>
            <person name="Shiryaev A."/>
            <person name="Soop K."/>
            <person name="Spirin V."/>
            <person name="Szebenyi C."/>
            <person name="Tomsovsky M."/>
            <person name="Tulloss R.E."/>
            <person name="Uehling J."/>
            <person name="Grigoriev I.V."/>
            <person name="Vagvolgyi C."/>
            <person name="Papp T."/>
            <person name="Martin F.M."/>
            <person name="Miettinen O."/>
            <person name="Hibbett D.S."/>
            <person name="Nagy L.G."/>
        </authorList>
    </citation>
    <scope>NUCLEOTIDE SEQUENCE [LARGE SCALE GENOMIC DNA]</scope>
    <source>
        <strain evidence="2 3">FP101781</strain>
    </source>
</reference>
<gene>
    <name evidence="2" type="ORF">FA13DRAFT_1707755</name>
</gene>
<name>A0A4Y7TKW1_COPMI</name>
<organism evidence="2 3">
    <name type="scientific">Coprinellus micaceus</name>
    <name type="common">Glistening ink-cap mushroom</name>
    <name type="synonym">Coprinus micaceus</name>
    <dbReference type="NCBI Taxonomy" id="71717"/>
    <lineage>
        <taxon>Eukaryota</taxon>
        <taxon>Fungi</taxon>
        <taxon>Dikarya</taxon>
        <taxon>Basidiomycota</taxon>
        <taxon>Agaricomycotina</taxon>
        <taxon>Agaricomycetes</taxon>
        <taxon>Agaricomycetidae</taxon>
        <taxon>Agaricales</taxon>
        <taxon>Agaricineae</taxon>
        <taxon>Psathyrellaceae</taxon>
        <taxon>Coprinellus</taxon>
    </lineage>
</organism>
<dbReference type="Proteomes" id="UP000298030">
    <property type="component" value="Unassembled WGS sequence"/>
</dbReference>
<evidence type="ECO:0000256" key="1">
    <source>
        <dbReference type="SAM" id="MobiDB-lite"/>
    </source>
</evidence>
<sequence length="167" mass="18082">MTEGSRIRATYHEDVWSSTSEQGRGDAEDNGRRARAEKQKAQLFRCGIGSTRALGEMNEAGSGAINCQNASNYDKMKTASPPRNLDVVQEDEDQALNETTSSGTATSAQIDAQAARACGANRQSGIFTNASWPLGAAPQQRLFDKVAQPTGGHFLMIRSISFPRVDW</sequence>
<accession>A0A4Y7TKW1</accession>
<feature type="region of interest" description="Disordered" evidence="1">
    <location>
        <begin position="1"/>
        <end position="39"/>
    </location>
</feature>
<keyword evidence="3" id="KW-1185">Reference proteome</keyword>
<evidence type="ECO:0000313" key="3">
    <source>
        <dbReference type="Proteomes" id="UP000298030"/>
    </source>
</evidence>